<gene>
    <name evidence="1" type="ORF">SAMN04515672_0152</name>
</gene>
<dbReference type="Proteomes" id="UP000198882">
    <property type="component" value="Unassembled WGS sequence"/>
</dbReference>
<sequence>MEDSKRKTLIKKWNDEISDLRSQQAEDESNQDPMLKAEWRSVRQLASYDLQIGVLEECVGKLEDCESEDDVLEAWGEWRDEVEERDKRILDSTEWFKNNYKKLQLEECVESLSEYFSEDLLTECWRCGGWEKPTSDKRTTEGYRLECPNC</sequence>
<dbReference type="AlphaFoldDB" id="A0A1G9HAB4"/>
<evidence type="ECO:0000313" key="1">
    <source>
        <dbReference type="EMBL" id="SDL09403.1"/>
    </source>
</evidence>
<dbReference type="EMBL" id="FNFE01000011">
    <property type="protein sequence ID" value="SDL09403.1"/>
    <property type="molecule type" value="Genomic_DNA"/>
</dbReference>
<organism evidence="1 2">
    <name type="scientific">Natronorubrum texcoconense</name>
    <dbReference type="NCBI Taxonomy" id="1095776"/>
    <lineage>
        <taxon>Archaea</taxon>
        <taxon>Methanobacteriati</taxon>
        <taxon>Methanobacteriota</taxon>
        <taxon>Stenosarchaea group</taxon>
        <taxon>Halobacteria</taxon>
        <taxon>Halobacteriales</taxon>
        <taxon>Natrialbaceae</taxon>
        <taxon>Natronorubrum</taxon>
    </lineage>
</organism>
<proteinExistence type="predicted"/>
<keyword evidence="2" id="KW-1185">Reference proteome</keyword>
<dbReference type="RefSeq" id="WP_090312433.1">
    <property type="nucleotide sequence ID" value="NZ_FNFE01000011.1"/>
</dbReference>
<accession>A0A1G9HAB4</accession>
<name>A0A1G9HAB4_9EURY</name>
<protein>
    <submittedName>
        <fullName evidence="1">Uncharacterized protein</fullName>
    </submittedName>
</protein>
<evidence type="ECO:0000313" key="2">
    <source>
        <dbReference type="Proteomes" id="UP000198882"/>
    </source>
</evidence>
<reference evidence="2" key="1">
    <citation type="submission" date="2016-10" db="EMBL/GenBank/DDBJ databases">
        <authorList>
            <person name="Varghese N."/>
            <person name="Submissions S."/>
        </authorList>
    </citation>
    <scope>NUCLEOTIDE SEQUENCE [LARGE SCALE GENOMIC DNA]</scope>
    <source>
        <strain evidence="2">B4,CECT 8067,JCM 17497</strain>
    </source>
</reference>
<dbReference type="OrthoDB" id="322126at2157"/>